<feature type="compositionally biased region" description="Polar residues" evidence="1">
    <location>
        <begin position="50"/>
        <end position="63"/>
    </location>
</feature>
<reference evidence="2 3" key="1">
    <citation type="journal article" date="2016" name="Mol. Biol. Evol.">
        <title>Comparative Genomics of Early-Diverging Mushroom-Forming Fungi Provides Insights into the Origins of Lignocellulose Decay Capabilities.</title>
        <authorList>
            <person name="Nagy L.G."/>
            <person name="Riley R."/>
            <person name="Tritt A."/>
            <person name="Adam C."/>
            <person name="Daum C."/>
            <person name="Floudas D."/>
            <person name="Sun H."/>
            <person name="Yadav J.S."/>
            <person name="Pangilinan J."/>
            <person name="Larsson K.H."/>
            <person name="Matsuura K."/>
            <person name="Barry K."/>
            <person name="Labutti K."/>
            <person name="Kuo R."/>
            <person name="Ohm R.A."/>
            <person name="Bhattacharya S.S."/>
            <person name="Shirouzu T."/>
            <person name="Yoshinaga Y."/>
            <person name="Martin F.M."/>
            <person name="Grigoriev I.V."/>
            <person name="Hibbett D.S."/>
        </authorList>
    </citation>
    <scope>NUCLEOTIDE SEQUENCE [LARGE SCALE GENOMIC DNA]</scope>
    <source>
        <strain evidence="2 3">CBS 109695</strain>
    </source>
</reference>
<proteinExistence type="predicted"/>
<sequence length="159" mass="17991">MLAVVGRLCGVSLGTVWGRAWTRRRAIHKYPCYRNGQFPCHPPTFPKRASSPSSNPAATQYSSADDLPGRTSTRGSATDKDGRLKRASCVFPTQVTRRSHVMSYLLIIAITFKWLYSNGKTSRQIRFNGLKSDKQRPFFGPMVSVWPQQHTLRRFDVEA</sequence>
<dbReference type="EMBL" id="KV417481">
    <property type="protein sequence ID" value="KZP33871.1"/>
    <property type="molecule type" value="Genomic_DNA"/>
</dbReference>
<gene>
    <name evidence="2" type="ORF">FIBSPDRAFT_207737</name>
</gene>
<dbReference type="AlphaFoldDB" id="A0A166WL85"/>
<evidence type="ECO:0000313" key="2">
    <source>
        <dbReference type="EMBL" id="KZP33871.1"/>
    </source>
</evidence>
<evidence type="ECO:0000313" key="3">
    <source>
        <dbReference type="Proteomes" id="UP000076532"/>
    </source>
</evidence>
<protein>
    <submittedName>
        <fullName evidence="2">Uncharacterized protein</fullName>
    </submittedName>
</protein>
<organism evidence="2 3">
    <name type="scientific">Athelia psychrophila</name>
    <dbReference type="NCBI Taxonomy" id="1759441"/>
    <lineage>
        <taxon>Eukaryota</taxon>
        <taxon>Fungi</taxon>
        <taxon>Dikarya</taxon>
        <taxon>Basidiomycota</taxon>
        <taxon>Agaricomycotina</taxon>
        <taxon>Agaricomycetes</taxon>
        <taxon>Agaricomycetidae</taxon>
        <taxon>Atheliales</taxon>
        <taxon>Atheliaceae</taxon>
        <taxon>Athelia</taxon>
    </lineage>
</organism>
<name>A0A166WL85_9AGAM</name>
<evidence type="ECO:0000256" key="1">
    <source>
        <dbReference type="SAM" id="MobiDB-lite"/>
    </source>
</evidence>
<feature type="region of interest" description="Disordered" evidence="1">
    <location>
        <begin position="43"/>
        <end position="80"/>
    </location>
</feature>
<accession>A0A166WL85</accession>
<keyword evidence="3" id="KW-1185">Reference proteome</keyword>
<dbReference type="Proteomes" id="UP000076532">
    <property type="component" value="Unassembled WGS sequence"/>
</dbReference>